<keyword evidence="4" id="KW-1185">Reference proteome</keyword>
<dbReference type="EMBL" id="CACVKT020008727">
    <property type="protein sequence ID" value="CAC5417080.1"/>
    <property type="molecule type" value="Genomic_DNA"/>
</dbReference>
<comment type="similarity">
    <text evidence="1">Belongs to the metallo-dependent hydrolases superfamily. TatD-type hydrolase family.</text>
</comment>
<dbReference type="Proteomes" id="UP000507470">
    <property type="component" value="Unassembled WGS sequence"/>
</dbReference>
<dbReference type="PANTHER" id="PTHR46363">
    <property type="entry name" value="DEOXYRIBONUCLEASE TATDN2-RELATED"/>
    <property type="match status" value="1"/>
</dbReference>
<evidence type="ECO:0000313" key="3">
    <source>
        <dbReference type="EMBL" id="CAC5417080.1"/>
    </source>
</evidence>
<gene>
    <name evidence="3" type="ORF">MCOR_49635</name>
</gene>
<dbReference type="PANTHER" id="PTHR46363:SF1">
    <property type="entry name" value="DEOXYRIBONUCLEASE TATDN2-RELATED"/>
    <property type="match status" value="1"/>
</dbReference>
<feature type="region of interest" description="Disordered" evidence="2">
    <location>
        <begin position="123"/>
        <end position="143"/>
    </location>
</feature>
<sequence>MGALRPQIQISTLRWVLAIASPGGVPVVLHVRGGKDDVHSAQAHIQCMRQCRASLKSGHPIHLHCFDGGWEQAKLWLDNFPVVHFGFTGSVKAFSQDTPGPPPSGIGCPLRQARLGSTGRVWSPQVPGRGGEKYSCDQTGSDCGWSPSRGWDECL</sequence>
<evidence type="ECO:0000256" key="2">
    <source>
        <dbReference type="SAM" id="MobiDB-lite"/>
    </source>
</evidence>
<dbReference type="InterPro" id="IPR032466">
    <property type="entry name" value="Metal_Hydrolase"/>
</dbReference>
<dbReference type="InterPro" id="IPR001130">
    <property type="entry name" value="TatD-like"/>
</dbReference>
<reference evidence="3 4" key="1">
    <citation type="submission" date="2020-06" db="EMBL/GenBank/DDBJ databases">
        <authorList>
            <person name="Li R."/>
            <person name="Bekaert M."/>
        </authorList>
    </citation>
    <scope>NUCLEOTIDE SEQUENCE [LARGE SCALE GENOMIC DNA]</scope>
    <source>
        <strain evidence="4">wild</strain>
    </source>
</reference>
<organism evidence="3 4">
    <name type="scientific">Mytilus coruscus</name>
    <name type="common">Sea mussel</name>
    <dbReference type="NCBI Taxonomy" id="42192"/>
    <lineage>
        <taxon>Eukaryota</taxon>
        <taxon>Metazoa</taxon>
        <taxon>Spiralia</taxon>
        <taxon>Lophotrochozoa</taxon>
        <taxon>Mollusca</taxon>
        <taxon>Bivalvia</taxon>
        <taxon>Autobranchia</taxon>
        <taxon>Pteriomorphia</taxon>
        <taxon>Mytilida</taxon>
        <taxon>Mytiloidea</taxon>
        <taxon>Mytilidae</taxon>
        <taxon>Mytilinae</taxon>
        <taxon>Mytilus</taxon>
    </lineage>
</organism>
<evidence type="ECO:0000256" key="1">
    <source>
        <dbReference type="ARBA" id="ARBA00009275"/>
    </source>
</evidence>
<dbReference type="GO" id="GO:0016788">
    <property type="term" value="F:hydrolase activity, acting on ester bonds"/>
    <property type="evidence" value="ECO:0007669"/>
    <property type="project" value="InterPro"/>
</dbReference>
<proteinExistence type="inferred from homology"/>
<dbReference type="OrthoDB" id="9980814at2759"/>
<dbReference type="Pfam" id="PF01026">
    <property type="entry name" value="TatD_DNase"/>
    <property type="match status" value="1"/>
</dbReference>
<dbReference type="Gene3D" id="3.20.20.140">
    <property type="entry name" value="Metal-dependent hydrolases"/>
    <property type="match status" value="1"/>
</dbReference>
<dbReference type="AlphaFoldDB" id="A0A6J8E9H3"/>
<evidence type="ECO:0000313" key="4">
    <source>
        <dbReference type="Proteomes" id="UP000507470"/>
    </source>
</evidence>
<accession>A0A6J8E9H3</accession>
<protein>
    <submittedName>
        <fullName evidence="3">TatD</fullName>
        <ecNumber evidence="3">3.1.21.-</ecNumber>
    </submittedName>
</protein>
<keyword evidence="3" id="KW-0378">Hydrolase</keyword>
<dbReference type="EC" id="3.1.21.-" evidence="3"/>
<name>A0A6J8E9H3_MYTCO</name>
<dbReference type="SUPFAM" id="SSF51556">
    <property type="entry name" value="Metallo-dependent hydrolases"/>
    <property type="match status" value="1"/>
</dbReference>